<dbReference type="EMBL" id="FPBK01000002">
    <property type="protein sequence ID" value="SFU39299.1"/>
    <property type="molecule type" value="Genomic_DNA"/>
</dbReference>
<dbReference type="InterPro" id="IPR051474">
    <property type="entry name" value="Anti-sigma-K/W_factor"/>
</dbReference>
<dbReference type="OrthoDB" id="1420916at2"/>
<dbReference type="GO" id="GO:0006417">
    <property type="term" value="P:regulation of translation"/>
    <property type="evidence" value="ECO:0007669"/>
    <property type="project" value="TreeGrafter"/>
</dbReference>
<evidence type="ECO:0000313" key="4">
    <source>
        <dbReference type="Proteomes" id="UP000199138"/>
    </source>
</evidence>
<dbReference type="Proteomes" id="UP000199138">
    <property type="component" value="Unassembled WGS sequence"/>
</dbReference>
<feature type="domain" description="Anti-sigma K factor RskA C-terminal" evidence="2">
    <location>
        <begin position="94"/>
        <end position="246"/>
    </location>
</feature>
<sequence>MTKEELIESGKLELYVYGSLAPDEQQEVHEMILKHPEVKEEVDAIENALYRLSTYTSPYLSARNYERIKTALNIGGGRVVNMRTNKIITFIGYAAAVLLLVGIFSIYSKYNNLQESFQVVSSEKRAMETDMEKSKLENAVFEELREGNFTRVTLAGQTAAPTSVANVYWDKESNSVMIDGKGLPEPPEGKVYQVWSLTMDPLTPTSIGLLDNFDENDMKMFRVANVTTADAFGITLEPAGGSESPTMEQLYTLGKV</sequence>
<keyword evidence="1" id="KW-0812">Transmembrane</keyword>
<protein>
    <submittedName>
        <fullName evidence="3">Anti-sigma-K factor rskA</fullName>
    </submittedName>
</protein>
<reference evidence="3 4" key="1">
    <citation type="submission" date="2016-10" db="EMBL/GenBank/DDBJ databases">
        <authorList>
            <person name="de Groot N.N."/>
        </authorList>
    </citation>
    <scope>NUCLEOTIDE SEQUENCE [LARGE SCALE GENOMIC DNA]</scope>
    <source>
        <strain evidence="3 4">CGMCC 1.12333</strain>
    </source>
</reference>
<dbReference type="PANTHER" id="PTHR37461">
    <property type="entry name" value="ANTI-SIGMA-K FACTOR RSKA"/>
    <property type="match status" value="1"/>
</dbReference>
<keyword evidence="4" id="KW-1185">Reference proteome</keyword>
<dbReference type="GO" id="GO:0005886">
    <property type="term" value="C:plasma membrane"/>
    <property type="evidence" value="ECO:0007669"/>
    <property type="project" value="InterPro"/>
</dbReference>
<proteinExistence type="predicted"/>
<dbReference type="STRING" id="1224947.SAMN05216480_102204"/>
<keyword evidence="1" id="KW-1133">Transmembrane helix</keyword>
<gene>
    <name evidence="3" type="ORF">SAMN05216480_102204</name>
</gene>
<feature type="transmembrane region" description="Helical" evidence="1">
    <location>
        <begin position="87"/>
        <end position="107"/>
    </location>
</feature>
<dbReference type="AlphaFoldDB" id="A0A1I7FSV1"/>
<dbReference type="PANTHER" id="PTHR37461:SF1">
    <property type="entry name" value="ANTI-SIGMA-K FACTOR RSKA"/>
    <property type="match status" value="1"/>
</dbReference>
<dbReference type="Pfam" id="PF10099">
    <property type="entry name" value="RskA_C"/>
    <property type="match status" value="1"/>
</dbReference>
<dbReference type="GO" id="GO:0016989">
    <property type="term" value="F:sigma factor antagonist activity"/>
    <property type="evidence" value="ECO:0007669"/>
    <property type="project" value="TreeGrafter"/>
</dbReference>
<name>A0A1I7FSV1_9FLAO</name>
<organism evidence="3 4">
    <name type="scientific">Pustulibacterium marinum</name>
    <dbReference type="NCBI Taxonomy" id="1224947"/>
    <lineage>
        <taxon>Bacteria</taxon>
        <taxon>Pseudomonadati</taxon>
        <taxon>Bacteroidota</taxon>
        <taxon>Flavobacteriia</taxon>
        <taxon>Flavobacteriales</taxon>
        <taxon>Flavobacteriaceae</taxon>
        <taxon>Pustulibacterium</taxon>
    </lineage>
</organism>
<evidence type="ECO:0000259" key="2">
    <source>
        <dbReference type="Pfam" id="PF10099"/>
    </source>
</evidence>
<keyword evidence="1" id="KW-0472">Membrane</keyword>
<evidence type="ECO:0000256" key="1">
    <source>
        <dbReference type="SAM" id="Phobius"/>
    </source>
</evidence>
<dbReference type="RefSeq" id="WP_093023857.1">
    <property type="nucleotide sequence ID" value="NZ_FPBK01000002.1"/>
</dbReference>
<accession>A0A1I7FSV1</accession>
<evidence type="ECO:0000313" key="3">
    <source>
        <dbReference type="EMBL" id="SFU39299.1"/>
    </source>
</evidence>
<dbReference type="InterPro" id="IPR018764">
    <property type="entry name" value="RskA_C"/>
</dbReference>